<dbReference type="Gene3D" id="2.30.30.40">
    <property type="entry name" value="SH3 Domains"/>
    <property type="match status" value="1"/>
</dbReference>
<sequence>MRFIGLYKYLVSKLAPFIVIALAIPQLAAAKDFELSGVLLEVIDPYLELHTGPGRGYPIFYVIEEGEGVVVLTRQPGWYEVLSQSNQVGWVSESQIARTMQKSGEPADLPSVSYGDYLNKGWQVGFAAGAFSSGELQGADNLKLSAGYRPISWLVIEAETGRFYAPETRGSYMGLNLVAEPISKWKFSPAILYGMGTMKIESQPELVPLGFSDSDLKSYGLRLNYYVGRNFVVNIEQRWFDISIENNNLELEGWFVGFNTFF</sequence>
<proteinExistence type="predicted"/>
<dbReference type="AlphaFoldDB" id="A0AAW7X4T9"/>
<dbReference type="EMBL" id="JAUOPB010000002">
    <property type="protein sequence ID" value="MDO6421661.1"/>
    <property type="molecule type" value="Genomic_DNA"/>
</dbReference>
<dbReference type="Proteomes" id="UP001169760">
    <property type="component" value="Unassembled WGS sequence"/>
</dbReference>
<comment type="caution">
    <text evidence="2">The sequence shown here is derived from an EMBL/GenBank/DDBJ whole genome shotgun (WGS) entry which is preliminary data.</text>
</comment>
<dbReference type="InterPro" id="IPR003646">
    <property type="entry name" value="SH3-like_bac-type"/>
</dbReference>
<reference evidence="2" key="1">
    <citation type="submission" date="2023-07" db="EMBL/GenBank/DDBJ databases">
        <title>Genome content predicts the carbon catabolic preferences of heterotrophic bacteria.</title>
        <authorList>
            <person name="Gralka M."/>
        </authorList>
    </citation>
    <scope>NUCLEOTIDE SEQUENCE</scope>
    <source>
        <strain evidence="2">I3M17_2</strain>
    </source>
</reference>
<accession>A0AAW7X4T9</accession>
<evidence type="ECO:0000313" key="3">
    <source>
        <dbReference type="Proteomes" id="UP001169760"/>
    </source>
</evidence>
<evidence type="ECO:0000313" key="2">
    <source>
        <dbReference type="EMBL" id="MDO6421661.1"/>
    </source>
</evidence>
<protein>
    <submittedName>
        <fullName evidence="2">SH3 domain-containing protein</fullName>
    </submittedName>
</protein>
<dbReference type="RefSeq" id="WP_011469438.1">
    <property type="nucleotide sequence ID" value="NZ_CP123764.1"/>
</dbReference>
<evidence type="ECO:0000259" key="1">
    <source>
        <dbReference type="Pfam" id="PF08239"/>
    </source>
</evidence>
<dbReference type="Pfam" id="PF08239">
    <property type="entry name" value="SH3_3"/>
    <property type="match status" value="1"/>
</dbReference>
<name>A0AAW7X4T9_9GAMM</name>
<gene>
    <name evidence="2" type="ORF">Q4521_04165</name>
</gene>
<organism evidence="2 3">
    <name type="scientific">Saccharophagus degradans</name>
    <dbReference type="NCBI Taxonomy" id="86304"/>
    <lineage>
        <taxon>Bacteria</taxon>
        <taxon>Pseudomonadati</taxon>
        <taxon>Pseudomonadota</taxon>
        <taxon>Gammaproteobacteria</taxon>
        <taxon>Cellvibrionales</taxon>
        <taxon>Cellvibrionaceae</taxon>
        <taxon>Saccharophagus</taxon>
    </lineage>
</organism>
<dbReference type="GeneID" id="98614602"/>
<feature type="domain" description="SH3b" evidence="1">
    <location>
        <begin position="47"/>
        <end position="94"/>
    </location>
</feature>